<dbReference type="OrthoDB" id="278639at2759"/>
<gene>
    <name evidence="1" type="ORF">STCU_03485</name>
</gene>
<accession>S9URE0</accession>
<comment type="caution">
    <text evidence="1">The sequence shown here is derived from an EMBL/GenBank/DDBJ whole genome shotgun (WGS) entry which is preliminary data.</text>
</comment>
<dbReference type="EMBL" id="ATMH01003485">
    <property type="protein sequence ID" value="EPY31379.1"/>
    <property type="molecule type" value="Genomic_DNA"/>
</dbReference>
<keyword evidence="2" id="KW-1185">Reference proteome</keyword>
<organism evidence="1 2">
    <name type="scientific">Strigomonas culicis</name>
    <dbReference type="NCBI Taxonomy" id="28005"/>
    <lineage>
        <taxon>Eukaryota</taxon>
        <taxon>Discoba</taxon>
        <taxon>Euglenozoa</taxon>
        <taxon>Kinetoplastea</taxon>
        <taxon>Metakinetoplastina</taxon>
        <taxon>Trypanosomatida</taxon>
        <taxon>Trypanosomatidae</taxon>
        <taxon>Strigomonadinae</taxon>
        <taxon>Strigomonas</taxon>
    </lineage>
</organism>
<evidence type="ECO:0000313" key="2">
    <source>
        <dbReference type="Proteomes" id="UP000015354"/>
    </source>
</evidence>
<dbReference type="AlphaFoldDB" id="S9URE0"/>
<proteinExistence type="predicted"/>
<name>S9URE0_9TRYP</name>
<dbReference type="Proteomes" id="UP000015354">
    <property type="component" value="Unassembled WGS sequence"/>
</dbReference>
<evidence type="ECO:0000313" key="1">
    <source>
        <dbReference type="EMBL" id="EPY31379.1"/>
    </source>
</evidence>
<reference evidence="1 2" key="1">
    <citation type="journal article" date="2013" name="PLoS ONE">
        <title>Predicting the Proteins of Angomonas deanei, Strigomonas culicis and Their Respective Endosymbionts Reveals New Aspects of the Trypanosomatidae Family.</title>
        <authorList>
            <person name="Motta M.C."/>
            <person name="Martins A.C."/>
            <person name="de Souza S.S."/>
            <person name="Catta-Preta C.M."/>
            <person name="Silva R."/>
            <person name="Klein C.C."/>
            <person name="de Almeida L.G."/>
            <person name="de Lima Cunha O."/>
            <person name="Ciapina L.P."/>
            <person name="Brocchi M."/>
            <person name="Colabardini A.C."/>
            <person name="de Araujo Lima B."/>
            <person name="Machado C.R."/>
            <person name="de Almeida Soares C.M."/>
            <person name="Probst C.M."/>
            <person name="de Menezes C.B."/>
            <person name="Thompson C.E."/>
            <person name="Bartholomeu D.C."/>
            <person name="Gradia D.F."/>
            <person name="Pavoni D.P."/>
            <person name="Grisard E.C."/>
            <person name="Fantinatti-Garboggini F."/>
            <person name="Marchini F.K."/>
            <person name="Rodrigues-Luiz G.F."/>
            <person name="Wagner G."/>
            <person name="Goldman G.H."/>
            <person name="Fietto J.L."/>
            <person name="Elias M.C."/>
            <person name="Goldman M.H."/>
            <person name="Sagot M.F."/>
            <person name="Pereira M."/>
            <person name="Stoco P.H."/>
            <person name="de Mendonca-Neto R.P."/>
            <person name="Teixeira S.M."/>
            <person name="Maciel T.E."/>
            <person name="de Oliveira Mendes T.A."/>
            <person name="Urmenyi T.P."/>
            <person name="de Souza W."/>
            <person name="Schenkman S."/>
            <person name="de Vasconcelos A.T."/>
        </authorList>
    </citation>
    <scope>NUCLEOTIDE SEQUENCE [LARGE SCALE GENOMIC DNA]</scope>
</reference>
<sequence length="124" mass="13378">MAVNENTGGKISAPPAKVEGIRDAIPLASVACVQRCVSLPKVDHPLPYFLPLPDPSVAATALQIYVPEGNRVFQFFNFESITSKAGGILSENLKGTALDRVYCYLDHAWRDCVAVPLEGVEYAS</sequence>
<protein>
    <submittedName>
        <fullName evidence="1">Uncharacterized protein</fullName>
    </submittedName>
</protein>